<feature type="transmembrane region" description="Helical" evidence="1">
    <location>
        <begin position="44"/>
        <end position="67"/>
    </location>
</feature>
<comment type="caution">
    <text evidence="2">The sequence shown here is derived from an EMBL/GenBank/DDBJ whole genome shotgun (WGS) entry which is preliminary data.</text>
</comment>
<protein>
    <submittedName>
        <fullName evidence="2">Uncharacterized protein</fullName>
    </submittedName>
</protein>
<accession>H0E4S8</accession>
<proteinExistence type="predicted"/>
<dbReference type="AlphaFoldDB" id="H0E4S8"/>
<evidence type="ECO:0000313" key="3">
    <source>
        <dbReference type="Proteomes" id="UP000005143"/>
    </source>
</evidence>
<evidence type="ECO:0000256" key="1">
    <source>
        <dbReference type="SAM" id="Phobius"/>
    </source>
</evidence>
<dbReference type="EMBL" id="AGUD01000118">
    <property type="protein sequence ID" value="EHN11314.1"/>
    <property type="molecule type" value="Genomic_DNA"/>
</dbReference>
<sequence length="140" mass="15552">MSDERPPAVEPVRGEDPEGMAPLAEHLRLSPDDPAAHNRSRNKLILLLLFGALPMLVVFIVVMTSLVNGPPEPGRGEASRSLGEVTRYCTYVARDDADYRLCLERTDARLPERERSNAGRYARGELLRCLPDAGPRCTLR</sequence>
<keyword evidence="3" id="KW-1185">Reference proteome</keyword>
<reference evidence="2 3" key="1">
    <citation type="journal article" date="2013" name="Biodegradation">
        <title>Quantitative proteomic analysis of ibuprofen-degrading Patulibacter sp. strain I11.</title>
        <authorList>
            <person name="Almeida B."/>
            <person name="Kjeldal H."/>
            <person name="Lolas I."/>
            <person name="Knudsen A.D."/>
            <person name="Carvalho G."/>
            <person name="Nielsen K.L."/>
            <person name="Barreto Crespo M.T."/>
            <person name="Stensballe A."/>
            <person name="Nielsen J.L."/>
        </authorList>
    </citation>
    <scope>NUCLEOTIDE SEQUENCE [LARGE SCALE GENOMIC DNA]</scope>
    <source>
        <strain evidence="2 3">I11</strain>
    </source>
</reference>
<name>H0E4S8_9ACTN</name>
<gene>
    <name evidence="2" type="ORF">PAI11_18090</name>
</gene>
<keyword evidence="1" id="KW-0812">Transmembrane</keyword>
<keyword evidence="1" id="KW-1133">Transmembrane helix</keyword>
<dbReference type="RefSeq" id="WP_007573606.1">
    <property type="nucleotide sequence ID" value="NZ_AGUD01000118.1"/>
</dbReference>
<organism evidence="2 3">
    <name type="scientific">Patulibacter medicamentivorans</name>
    <dbReference type="NCBI Taxonomy" id="1097667"/>
    <lineage>
        <taxon>Bacteria</taxon>
        <taxon>Bacillati</taxon>
        <taxon>Actinomycetota</taxon>
        <taxon>Thermoleophilia</taxon>
        <taxon>Solirubrobacterales</taxon>
        <taxon>Patulibacteraceae</taxon>
        <taxon>Patulibacter</taxon>
    </lineage>
</organism>
<dbReference type="OrthoDB" id="9895746at2"/>
<dbReference type="Proteomes" id="UP000005143">
    <property type="component" value="Unassembled WGS sequence"/>
</dbReference>
<keyword evidence="1" id="KW-0472">Membrane</keyword>
<evidence type="ECO:0000313" key="2">
    <source>
        <dbReference type="EMBL" id="EHN11314.1"/>
    </source>
</evidence>